<proteinExistence type="predicted"/>
<dbReference type="EMBL" id="KV745071">
    <property type="protein sequence ID" value="OCK78254.1"/>
    <property type="molecule type" value="Genomic_DNA"/>
</dbReference>
<dbReference type="AlphaFoldDB" id="A0A8E2JD94"/>
<organism evidence="1 2">
    <name type="scientific">Lepidopterella palustris CBS 459.81</name>
    <dbReference type="NCBI Taxonomy" id="1314670"/>
    <lineage>
        <taxon>Eukaryota</taxon>
        <taxon>Fungi</taxon>
        <taxon>Dikarya</taxon>
        <taxon>Ascomycota</taxon>
        <taxon>Pezizomycotina</taxon>
        <taxon>Dothideomycetes</taxon>
        <taxon>Pleosporomycetidae</taxon>
        <taxon>Mytilinidiales</taxon>
        <taxon>Argynnaceae</taxon>
        <taxon>Lepidopterella</taxon>
    </lineage>
</organism>
<dbReference type="Proteomes" id="UP000250266">
    <property type="component" value="Unassembled WGS sequence"/>
</dbReference>
<reference evidence="1 2" key="1">
    <citation type="journal article" date="2016" name="Nat. Commun.">
        <title>Ectomycorrhizal ecology is imprinted in the genome of the dominant symbiotic fungus Cenococcum geophilum.</title>
        <authorList>
            <consortium name="DOE Joint Genome Institute"/>
            <person name="Peter M."/>
            <person name="Kohler A."/>
            <person name="Ohm R.A."/>
            <person name="Kuo A."/>
            <person name="Krutzmann J."/>
            <person name="Morin E."/>
            <person name="Arend M."/>
            <person name="Barry K.W."/>
            <person name="Binder M."/>
            <person name="Choi C."/>
            <person name="Clum A."/>
            <person name="Copeland A."/>
            <person name="Grisel N."/>
            <person name="Haridas S."/>
            <person name="Kipfer T."/>
            <person name="LaButti K."/>
            <person name="Lindquist E."/>
            <person name="Lipzen A."/>
            <person name="Maire R."/>
            <person name="Meier B."/>
            <person name="Mihaltcheva S."/>
            <person name="Molinier V."/>
            <person name="Murat C."/>
            <person name="Poggeler S."/>
            <person name="Quandt C.A."/>
            <person name="Sperisen C."/>
            <person name="Tritt A."/>
            <person name="Tisserant E."/>
            <person name="Crous P.W."/>
            <person name="Henrissat B."/>
            <person name="Nehls U."/>
            <person name="Egli S."/>
            <person name="Spatafora J.W."/>
            <person name="Grigoriev I.V."/>
            <person name="Martin F.M."/>
        </authorList>
    </citation>
    <scope>NUCLEOTIDE SEQUENCE [LARGE SCALE GENOMIC DNA]</scope>
    <source>
        <strain evidence="1 2">CBS 459.81</strain>
    </source>
</reference>
<evidence type="ECO:0000313" key="2">
    <source>
        <dbReference type="Proteomes" id="UP000250266"/>
    </source>
</evidence>
<protein>
    <submittedName>
        <fullName evidence="1">Uncharacterized protein</fullName>
    </submittedName>
</protein>
<accession>A0A8E2JD94</accession>
<keyword evidence="2" id="KW-1185">Reference proteome</keyword>
<sequence>MWSVILGYLSESRGLADTASTHFRIAVIAALGYCGEDQVAGMRERHCDIAFRWGKKNLETIKSCRPADHVDVKDTEQLYLQATTITNTGLKILQHRISNSPLISPTLPSLFQKPSPECPPKRIQQECTLPAVLKSSSSNISPSPHPKRFKCSFPGIVFPRVFGIEACEIVASALSGEFNEGDVVATATGRMKSSLTAGTRNTRAFRLARCRRLMRKVGEGEKATWTVLGTVPETLRTAWGSLYRVLWVQKEEKSVWREVLLRENGADEMVFDSGNVRNEVLELIAIATLEDKMVCMVEIVWNKWSFEDFNLMERIPTVLNLTPLSGGPEEFIRTPLNELVEQI</sequence>
<name>A0A8E2JD94_9PEZI</name>
<dbReference type="OrthoDB" id="203908at2759"/>
<gene>
    <name evidence="1" type="ORF">K432DRAFT_394927</name>
</gene>
<evidence type="ECO:0000313" key="1">
    <source>
        <dbReference type="EMBL" id="OCK78254.1"/>
    </source>
</evidence>